<evidence type="ECO:0000256" key="5">
    <source>
        <dbReference type="ARBA" id="ARBA00022801"/>
    </source>
</evidence>
<dbReference type="AlphaFoldDB" id="A0A146KJ94"/>
<dbReference type="PANTHER" id="PTHR28511">
    <property type="entry name" value="ENDONUCLEASE V"/>
    <property type="match status" value="1"/>
</dbReference>
<evidence type="ECO:0000256" key="2">
    <source>
        <dbReference type="ARBA" id="ARBA00022490"/>
    </source>
</evidence>
<name>A0A146KJ94_9EUKA</name>
<dbReference type="GO" id="GO:0005737">
    <property type="term" value="C:cytoplasm"/>
    <property type="evidence" value="ECO:0007669"/>
    <property type="project" value="UniProtKB-SubCell"/>
</dbReference>
<protein>
    <submittedName>
        <fullName evidence="6">Putative endonuclease V</fullName>
    </submittedName>
</protein>
<keyword evidence="3" id="KW-0540">Nuclease</keyword>
<feature type="non-terminal residue" evidence="6">
    <location>
        <position position="1"/>
    </location>
</feature>
<feature type="non-terminal residue" evidence="6">
    <location>
        <position position="170"/>
    </location>
</feature>
<keyword evidence="4 6" id="KW-0255">Endonuclease</keyword>
<dbReference type="EMBL" id="GDID01000069">
    <property type="protein sequence ID" value="JAP96537.1"/>
    <property type="molecule type" value="Transcribed_RNA"/>
</dbReference>
<dbReference type="Gene3D" id="3.30.2170.10">
    <property type="entry name" value="archaeoglobus fulgidus dsm 4304 superfamily"/>
    <property type="match status" value="1"/>
</dbReference>
<proteinExistence type="predicted"/>
<dbReference type="GO" id="GO:0016891">
    <property type="term" value="F:RNA endonuclease activity producing 5'-phosphomonoesters, hydrolytic mechanism"/>
    <property type="evidence" value="ECO:0007669"/>
    <property type="project" value="TreeGrafter"/>
</dbReference>
<evidence type="ECO:0000256" key="1">
    <source>
        <dbReference type="ARBA" id="ARBA00004496"/>
    </source>
</evidence>
<evidence type="ECO:0000256" key="4">
    <source>
        <dbReference type="ARBA" id="ARBA00022759"/>
    </source>
</evidence>
<keyword evidence="5" id="KW-0378">Hydrolase</keyword>
<keyword evidence="2" id="KW-0963">Cytoplasm</keyword>
<sequence length="170" mass="19529">FCQDFDLPIQQIDFSEVYAVDISYQKNSKLSVVAVSYFQNKQYITTFLERSQEPIEYTAGYLSLREYEPMAQLLKKAINFTKKQPTFIVIDGCGRWHPARAGLACYISKTFNCASVGISKNYLTLSPKIDLTLTNQQEQIYLQLKENKIDFLTVLNSAENSVLQRKTLTQ</sequence>
<comment type="subcellular location">
    <subcellularLocation>
        <location evidence="1">Cytoplasm</location>
    </subcellularLocation>
</comment>
<dbReference type="GO" id="GO:0005730">
    <property type="term" value="C:nucleolus"/>
    <property type="evidence" value="ECO:0007669"/>
    <property type="project" value="TreeGrafter"/>
</dbReference>
<reference evidence="6" key="1">
    <citation type="submission" date="2015-07" db="EMBL/GenBank/DDBJ databases">
        <title>Adaptation to a free-living lifestyle via gene acquisitions in the diplomonad Trepomonas sp. PC1.</title>
        <authorList>
            <person name="Xu F."/>
            <person name="Jerlstrom-Hultqvist J."/>
            <person name="Kolisko M."/>
            <person name="Simpson A.G.B."/>
            <person name="Roger A.J."/>
            <person name="Svard S.G."/>
            <person name="Andersson J.O."/>
        </authorList>
    </citation>
    <scope>NUCLEOTIDE SEQUENCE</scope>
    <source>
        <strain evidence="6">PC1</strain>
    </source>
</reference>
<accession>A0A146KJ94</accession>
<evidence type="ECO:0000256" key="3">
    <source>
        <dbReference type="ARBA" id="ARBA00022722"/>
    </source>
</evidence>
<dbReference type="GO" id="GO:0006281">
    <property type="term" value="P:DNA repair"/>
    <property type="evidence" value="ECO:0007669"/>
    <property type="project" value="InterPro"/>
</dbReference>
<dbReference type="PANTHER" id="PTHR28511:SF1">
    <property type="entry name" value="ENDONUCLEASE V"/>
    <property type="match status" value="1"/>
</dbReference>
<dbReference type="InterPro" id="IPR007581">
    <property type="entry name" value="Endonuclease-V"/>
</dbReference>
<evidence type="ECO:0000313" key="6">
    <source>
        <dbReference type="EMBL" id="JAP96537.1"/>
    </source>
</evidence>
<dbReference type="GO" id="GO:0003727">
    <property type="term" value="F:single-stranded RNA binding"/>
    <property type="evidence" value="ECO:0007669"/>
    <property type="project" value="TreeGrafter"/>
</dbReference>
<dbReference type="Pfam" id="PF04493">
    <property type="entry name" value="Endonuclease_5"/>
    <property type="match status" value="1"/>
</dbReference>
<organism evidence="6">
    <name type="scientific">Trepomonas sp. PC1</name>
    <dbReference type="NCBI Taxonomy" id="1076344"/>
    <lineage>
        <taxon>Eukaryota</taxon>
        <taxon>Metamonada</taxon>
        <taxon>Diplomonadida</taxon>
        <taxon>Hexamitidae</taxon>
        <taxon>Hexamitinae</taxon>
        <taxon>Trepomonas</taxon>
    </lineage>
</organism>
<gene>
    <name evidence="6" type="ORF">TPC1_10096</name>
</gene>